<dbReference type="InterPro" id="IPR035996">
    <property type="entry name" value="4pyrrol_Methylase_sf"/>
</dbReference>
<keyword evidence="1" id="KW-0963">Cytoplasm</keyword>
<dbReference type="InterPro" id="IPR014777">
    <property type="entry name" value="4pyrrole_Mease_sub1"/>
</dbReference>
<proteinExistence type="predicted"/>
<dbReference type="Proteomes" id="UP000196531">
    <property type="component" value="Unassembled WGS sequence"/>
</dbReference>
<dbReference type="CDD" id="cd11649">
    <property type="entry name" value="RsmI_like"/>
    <property type="match status" value="1"/>
</dbReference>
<keyword evidence="5" id="KW-0949">S-adenosyl-L-methionine</keyword>
<dbReference type="GO" id="GO:0008168">
    <property type="term" value="F:methyltransferase activity"/>
    <property type="evidence" value="ECO:0007669"/>
    <property type="project" value="UniProtKB-KW"/>
</dbReference>
<evidence type="ECO:0000256" key="5">
    <source>
        <dbReference type="ARBA" id="ARBA00022691"/>
    </source>
</evidence>
<comment type="caution">
    <text evidence="7">The sequence shown here is derived from an EMBL/GenBank/DDBJ whole genome shotgun (WGS) entry which is preliminary data.</text>
</comment>
<dbReference type="Gene3D" id="3.30.950.10">
    <property type="entry name" value="Methyltransferase, Cobalt-precorrin-4 Transmethylase, Domain 2"/>
    <property type="match status" value="1"/>
</dbReference>
<dbReference type="InterPro" id="IPR014776">
    <property type="entry name" value="4pyrrole_Mease_sub2"/>
</dbReference>
<keyword evidence="2" id="KW-0698">rRNA processing</keyword>
<evidence type="ECO:0000313" key="7">
    <source>
        <dbReference type="EMBL" id="OUR97204.1"/>
    </source>
</evidence>
<dbReference type="PANTHER" id="PTHR46111">
    <property type="entry name" value="RIBOSOMAL RNA SMALL SUBUNIT METHYLTRANSFERASE I"/>
    <property type="match status" value="1"/>
</dbReference>
<evidence type="ECO:0000256" key="2">
    <source>
        <dbReference type="ARBA" id="ARBA00022552"/>
    </source>
</evidence>
<evidence type="ECO:0000256" key="4">
    <source>
        <dbReference type="ARBA" id="ARBA00022679"/>
    </source>
</evidence>
<dbReference type="InterPro" id="IPR008189">
    <property type="entry name" value="rRNA_ssu_MeTfrase_I"/>
</dbReference>
<protein>
    <recommendedName>
        <fullName evidence="6">Tetrapyrrole methylase domain-containing protein</fullName>
    </recommendedName>
</protein>
<dbReference type="SUPFAM" id="SSF53790">
    <property type="entry name" value="Tetrapyrrole methylase"/>
    <property type="match status" value="1"/>
</dbReference>
<dbReference type="InterPro" id="IPR000878">
    <property type="entry name" value="4pyrrol_Mease"/>
</dbReference>
<sequence>MKGTLTLIPTPIDEESPLEQTALALLKEATMDPKKNVFIIEDLKPGRRRWIRFGLTRDLVDDFILFNEHTRAKELSRIIELLQSGVNAFIMSDGGLPAFCDPGVELVKACHRAKIKVTATPFANSISLALALSGIDHSKFSFAGFLPIKSPERDLELKKVLTRRETVILMDTPYRMKKLLEEVCRLNLGNDVFLAMDLNSASEELLYGKIGQVIKNIKDFKREFILILSATK</sequence>
<gene>
    <name evidence="7" type="ORF">A9Q84_12825</name>
</gene>
<organism evidence="7 8">
    <name type="scientific">Halobacteriovorax marinus</name>
    <dbReference type="NCBI Taxonomy" id="97084"/>
    <lineage>
        <taxon>Bacteria</taxon>
        <taxon>Pseudomonadati</taxon>
        <taxon>Bdellovibrionota</taxon>
        <taxon>Bacteriovoracia</taxon>
        <taxon>Bacteriovoracales</taxon>
        <taxon>Halobacteriovoraceae</taxon>
        <taxon>Halobacteriovorax</taxon>
    </lineage>
</organism>
<keyword evidence="3" id="KW-0489">Methyltransferase</keyword>
<evidence type="ECO:0000259" key="6">
    <source>
        <dbReference type="Pfam" id="PF00590"/>
    </source>
</evidence>
<dbReference type="Pfam" id="PF00590">
    <property type="entry name" value="TP_methylase"/>
    <property type="match status" value="1"/>
</dbReference>
<dbReference type="GO" id="GO:0006364">
    <property type="term" value="P:rRNA processing"/>
    <property type="evidence" value="ECO:0007669"/>
    <property type="project" value="UniProtKB-KW"/>
</dbReference>
<evidence type="ECO:0000256" key="3">
    <source>
        <dbReference type="ARBA" id="ARBA00022603"/>
    </source>
</evidence>
<dbReference type="GO" id="GO:0032259">
    <property type="term" value="P:methylation"/>
    <property type="evidence" value="ECO:0007669"/>
    <property type="project" value="UniProtKB-KW"/>
</dbReference>
<name>A0A1Y5F8U1_9BACT</name>
<dbReference type="EMBL" id="MAAO01000006">
    <property type="protein sequence ID" value="OUR97204.1"/>
    <property type="molecule type" value="Genomic_DNA"/>
</dbReference>
<dbReference type="Gene3D" id="3.40.1010.10">
    <property type="entry name" value="Cobalt-precorrin-4 Transmethylase, Domain 1"/>
    <property type="match status" value="1"/>
</dbReference>
<feature type="domain" description="Tetrapyrrole methylase" evidence="6">
    <location>
        <begin position="72"/>
        <end position="212"/>
    </location>
</feature>
<accession>A0A1Y5F8U1</accession>
<keyword evidence="4" id="KW-0808">Transferase</keyword>
<dbReference type="AlphaFoldDB" id="A0A1Y5F8U1"/>
<evidence type="ECO:0000313" key="8">
    <source>
        <dbReference type="Proteomes" id="UP000196531"/>
    </source>
</evidence>
<reference evidence="8" key="1">
    <citation type="journal article" date="2017" name="Proc. Natl. Acad. Sci. U.S.A.">
        <title>Simulation of Deepwater Horizon oil plume reveals substrate specialization within a complex community of hydrocarbon-degraders.</title>
        <authorList>
            <person name="Hu P."/>
            <person name="Dubinsky E.A."/>
            <person name="Probst A.J."/>
            <person name="Wang J."/>
            <person name="Sieber C.M.K."/>
            <person name="Tom L.M."/>
            <person name="Gardinali P."/>
            <person name="Banfield J.F."/>
            <person name="Atlas R.M."/>
            <person name="Andersen G.L."/>
        </authorList>
    </citation>
    <scope>NUCLEOTIDE SEQUENCE [LARGE SCALE GENOMIC DNA]</scope>
</reference>
<evidence type="ECO:0000256" key="1">
    <source>
        <dbReference type="ARBA" id="ARBA00022490"/>
    </source>
</evidence>
<dbReference type="PANTHER" id="PTHR46111:SF2">
    <property type="entry name" value="SAM-DEPENDENT METHYLTRANSFERASE"/>
    <property type="match status" value="1"/>
</dbReference>
<dbReference type="PIRSF" id="PIRSF005917">
    <property type="entry name" value="MTase_YraL"/>
    <property type="match status" value="1"/>
</dbReference>